<dbReference type="AlphaFoldDB" id="A0ABD5NE00"/>
<dbReference type="EMBL" id="JBHRWN010000002">
    <property type="protein sequence ID" value="MFC3477274.1"/>
    <property type="molecule type" value="Genomic_DNA"/>
</dbReference>
<name>A0ABD5NE00_9EURY</name>
<sequence length="119" mass="12675">MTFASLGLWLLEVAALAALCVGFGYPVIAYSQNVLYREGVVLLTAAFGCLVVGAVLELAVDAGAIGVLGEVVAYVWYAVSGLVSVAATWQFAREFVEFGEDGTVDVDRREFVGGFEDER</sequence>
<keyword evidence="1" id="KW-0812">Transmembrane</keyword>
<accession>A0ABD5NE00</accession>
<comment type="caution">
    <text evidence="2">The sequence shown here is derived from an EMBL/GenBank/DDBJ whole genome shotgun (WGS) entry which is preliminary data.</text>
</comment>
<reference evidence="2 3" key="1">
    <citation type="journal article" date="2019" name="Int. J. Syst. Evol. Microbiol.">
        <title>The Global Catalogue of Microorganisms (GCM) 10K type strain sequencing project: providing services to taxonomists for standard genome sequencing and annotation.</title>
        <authorList>
            <consortium name="The Broad Institute Genomics Platform"/>
            <consortium name="The Broad Institute Genome Sequencing Center for Infectious Disease"/>
            <person name="Wu L."/>
            <person name="Ma J."/>
        </authorList>
    </citation>
    <scope>NUCLEOTIDE SEQUENCE [LARGE SCALE GENOMIC DNA]</scope>
    <source>
        <strain evidence="2 3">CGMCC 1.12562</strain>
    </source>
</reference>
<dbReference type="RefSeq" id="WP_232571594.1">
    <property type="nucleotide sequence ID" value="NZ_CP089466.1"/>
</dbReference>
<keyword evidence="3" id="KW-1185">Reference proteome</keyword>
<dbReference type="Proteomes" id="UP001595660">
    <property type="component" value="Unassembled WGS sequence"/>
</dbReference>
<evidence type="ECO:0000313" key="3">
    <source>
        <dbReference type="Proteomes" id="UP001595660"/>
    </source>
</evidence>
<evidence type="ECO:0000256" key="1">
    <source>
        <dbReference type="SAM" id="Phobius"/>
    </source>
</evidence>
<feature type="transmembrane region" description="Helical" evidence="1">
    <location>
        <begin position="40"/>
        <end position="59"/>
    </location>
</feature>
<dbReference type="GeneID" id="69116801"/>
<keyword evidence="1" id="KW-0472">Membrane</keyword>
<organism evidence="2 3">
    <name type="scientific">Halobacterium litoreum</name>
    <dbReference type="NCBI Taxonomy" id="2039234"/>
    <lineage>
        <taxon>Archaea</taxon>
        <taxon>Methanobacteriati</taxon>
        <taxon>Methanobacteriota</taxon>
        <taxon>Stenosarchaea group</taxon>
        <taxon>Halobacteria</taxon>
        <taxon>Halobacteriales</taxon>
        <taxon>Halobacteriaceae</taxon>
        <taxon>Halobacterium</taxon>
    </lineage>
</organism>
<proteinExistence type="predicted"/>
<protein>
    <submittedName>
        <fullName evidence="2">Uncharacterized protein</fullName>
    </submittedName>
</protein>
<feature type="transmembrane region" description="Helical" evidence="1">
    <location>
        <begin position="71"/>
        <end position="92"/>
    </location>
</feature>
<feature type="transmembrane region" description="Helical" evidence="1">
    <location>
        <begin position="6"/>
        <end position="28"/>
    </location>
</feature>
<gene>
    <name evidence="2" type="ORF">ACFOKC_06000</name>
</gene>
<keyword evidence="1" id="KW-1133">Transmembrane helix</keyword>
<evidence type="ECO:0000313" key="2">
    <source>
        <dbReference type="EMBL" id="MFC3477274.1"/>
    </source>
</evidence>